<gene>
    <name evidence="13" type="ORF">RB653_006745</name>
</gene>
<dbReference type="Gene3D" id="1.20.1070.10">
    <property type="entry name" value="Rhodopsin 7-helix transmembrane proteins"/>
    <property type="match status" value="1"/>
</dbReference>
<dbReference type="CDD" id="cd07066">
    <property type="entry name" value="CRD_FZ"/>
    <property type="match status" value="1"/>
</dbReference>
<comment type="subcellular location">
    <subcellularLocation>
        <location evidence="1">Membrane</location>
        <topology evidence="1">Multi-pass membrane protein</topology>
    </subcellularLocation>
</comment>
<dbReference type="SUPFAM" id="SSF63501">
    <property type="entry name" value="Frizzled cysteine-rich domain"/>
    <property type="match status" value="1"/>
</dbReference>
<keyword evidence="14" id="KW-1185">Reference proteome</keyword>
<dbReference type="GO" id="GO:0004888">
    <property type="term" value="F:transmembrane signaling receptor activity"/>
    <property type="evidence" value="ECO:0007669"/>
    <property type="project" value="InterPro"/>
</dbReference>
<dbReference type="EMBL" id="JAVFKY010000005">
    <property type="protein sequence ID" value="KAK5575612.1"/>
    <property type="molecule type" value="Genomic_DNA"/>
</dbReference>
<evidence type="ECO:0000256" key="2">
    <source>
        <dbReference type="ARBA" id="ARBA00008077"/>
    </source>
</evidence>
<feature type="region of interest" description="Disordered" evidence="9">
    <location>
        <begin position="571"/>
        <end position="630"/>
    </location>
</feature>
<feature type="compositionally biased region" description="Polar residues" evidence="9">
    <location>
        <begin position="620"/>
        <end position="630"/>
    </location>
</feature>
<keyword evidence="8" id="KW-0325">Glycoprotein</keyword>
<evidence type="ECO:0000256" key="8">
    <source>
        <dbReference type="ARBA" id="ARBA00023180"/>
    </source>
</evidence>
<organism evidence="13 14">
    <name type="scientific">Dictyostelium firmibasis</name>
    <dbReference type="NCBI Taxonomy" id="79012"/>
    <lineage>
        <taxon>Eukaryota</taxon>
        <taxon>Amoebozoa</taxon>
        <taxon>Evosea</taxon>
        <taxon>Eumycetozoa</taxon>
        <taxon>Dictyostelia</taxon>
        <taxon>Dictyosteliales</taxon>
        <taxon>Dictyosteliaceae</taxon>
        <taxon>Dictyostelium</taxon>
    </lineage>
</organism>
<accession>A0AAN7TKP8</accession>
<dbReference type="GO" id="GO:0016020">
    <property type="term" value="C:membrane"/>
    <property type="evidence" value="ECO:0007669"/>
    <property type="project" value="UniProtKB-SubCell"/>
</dbReference>
<evidence type="ECO:0000256" key="5">
    <source>
        <dbReference type="ARBA" id="ARBA00022989"/>
    </source>
</evidence>
<evidence type="ECO:0000256" key="6">
    <source>
        <dbReference type="ARBA" id="ARBA00023136"/>
    </source>
</evidence>
<feature type="domain" description="G-protein coupled receptors family 2 profile 2" evidence="12">
    <location>
        <begin position="251"/>
        <end position="494"/>
    </location>
</feature>
<evidence type="ECO:0000256" key="9">
    <source>
        <dbReference type="SAM" id="MobiDB-lite"/>
    </source>
</evidence>
<keyword evidence="6 10" id="KW-0472">Membrane</keyword>
<dbReference type="Gene3D" id="1.10.2000.10">
    <property type="entry name" value="Frizzled cysteine-rich domain"/>
    <property type="match status" value="1"/>
</dbReference>
<evidence type="ECO:0000256" key="11">
    <source>
        <dbReference type="SAM" id="SignalP"/>
    </source>
</evidence>
<feature type="chain" id="PRO_5042824111" description="G-protein coupled receptors family 2 profile 2 domain-containing protein" evidence="11">
    <location>
        <begin position="21"/>
        <end position="630"/>
    </location>
</feature>
<keyword evidence="3 10" id="KW-0812">Transmembrane</keyword>
<feature type="compositionally biased region" description="Basic and acidic residues" evidence="9">
    <location>
        <begin position="581"/>
        <end position="600"/>
    </location>
</feature>
<comment type="similarity">
    <text evidence="2">Belongs to the G-protein coupled receptor Fz/Smo family.</text>
</comment>
<evidence type="ECO:0000256" key="4">
    <source>
        <dbReference type="ARBA" id="ARBA00022729"/>
    </source>
</evidence>
<dbReference type="Pfam" id="PF01534">
    <property type="entry name" value="Frizzled"/>
    <property type="match status" value="1"/>
</dbReference>
<sequence>MLKIIIQKLLLLLFFLIVNNKNLNKTYGLNLPDGYGAGLVDPTATCSSYIGDPIDQPLCNEKLPNKQNIYTSTNITLQFINQIIVEKTYKSLTFLQSKCHDLNFAEFGICDIYFPPCYKTPLAITPIKTVSLPQRLCKSACERMVGNCSSLGASLNCSDPLKFPRIATLYNLSPYGFTANGGFFPVPCSDPTDSFNANPGEMIEVCPSPLLLFNSSDPKYSEDRGYTYLTPTNCVLPCVAPIYSEKKWHQMYNMSKILSTISFVCSIYNVLTFGIMNHRRSKYNYCITFFSASVILITLMDIVTYGIGYEKLLCPEPGRYAVQSDVSCGATGALFHIGITNGVFWWTTMSICLFAVVKRIKLFDFRYFIIFNTTASLISVIIPLAGNAFMAGTGSLACWIRKTWYVNSVFWIPCGISLTIGSTCIILVIYEIYKISKNVSTKDNRMILLQIKPFLCVTLVGGSFYYLFIFNFDNESHSSQYKSAVADYVMCLLEDVPGKECLTAGPNYAAYFIFYFFIRLFGITFFCIYGTSQNARDIWIHSKLLNHPKIKPFLLKYNIINFNSMTHYGSGTNPSNSKNSKNKENNSKKIGEIGENKTIELEVNDSISKTRGGDDEEESNINSASITSSD</sequence>
<keyword evidence="4 11" id="KW-0732">Signal</keyword>
<feature type="signal peptide" evidence="11">
    <location>
        <begin position="1"/>
        <end position="20"/>
    </location>
</feature>
<feature type="transmembrane region" description="Helical" evidence="10">
    <location>
        <begin position="257"/>
        <end position="276"/>
    </location>
</feature>
<dbReference type="InterPro" id="IPR050949">
    <property type="entry name" value="GPCR_Fz/Smo-like"/>
</dbReference>
<keyword evidence="5 10" id="KW-1133">Transmembrane helix</keyword>
<evidence type="ECO:0000313" key="13">
    <source>
        <dbReference type="EMBL" id="KAK5575612.1"/>
    </source>
</evidence>
<evidence type="ECO:0000256" key="10">
    <source>
        <dbReference type="SAM" id="Phobius"/>
    </source>
</evidence>
<reference evidence="13 14" key="1">
    <citation type="submission" date="2023-11" db="EMBL/GenBank/DDBJ databases">
        <title>Dfirmibasis_genome.</title>
        <authorList>
            <person name="Edelbroek B."/>
            <person name="Kjellin J."/>
            <person name="Jerlstrom-Hultqvist J."/>
            <person name="Soderbom F."/>
        </authorList>
    </citation>
    <scope>NUCLEOTIDE SEQUENCE [LARGE SCALE GENOMIC DNA]</scope>
    <source>
        <strain evidence="13 14">TNS-C-14</strain>
    </source>
</reference>
<dbReference type="PANTHER" id="PTHR31787:SF1">
    <property type="entry name" value="FRIZZLED AND SMOOTHENED-LIKE PROTEIN B-RELATED"/>
    <property type="match status" value="1"/>
</dbReference>
<dbReference type="PANTHER" id="PTHR31787">
    <property type="entry name" value="G-PROTEIN-COUPLED RECEPTOR GPCR FAMILY PROTEIN"/>
    <property type="match status" value="1"/>
</dbReference>
<dbReference type="InterPro" id="IPR017981">
    <property type="entry name" value="GPCR_2-like_7TM"/>
</dbReference>
<evidence type="ECO:0000256" key="1">
    <source>
        <dbReference type="ARBA" id="ARBA00004141"/>
    </source>
</evidence>
<proteinExistence type="inferred from homology"/>
<dbReference type="Proteomes" id="UP001344447">
    <property type="component" value="Unassembled WGS sequence"/>
</dbReference>
<feature type="transmembrane region" description="Helical" evidence="10">
    <location>
        <begin position="369"/>
        <end position="390"/>
    </location>
</feature>
<feature type="transmembrane region" description="Helical" evidence="10">
    <location>
        <begin position="454"/>
        <end position="472"/>
    </location>
</feature>
<dbReference type="InterPro" id="IPR000539">
    <property type="entry name" value="Frizzled/Smoothened_7TM"/>
</dbReference>
<dbReference type="AlphaFoldDB" id="A0AAN7TKP8"/>
<feature type="transmembrane region" description="Helical" evidence="10">
    <location>
        <begin position="333"/>
        <end position="357"/>
    </location>
</feature>
<comment type="caution">
    <text evidence="13">The sequence shown here is derived from an EMBL/GenBank/DDBJ whole genome shotgun (WGS) entry which is preliminary data.</text>
</comment>
<feature type="transmembrane region" description="Helical" evidence="10">
    <location>
        <begin position="283"/>
        <end position="307"/>
    </location>
</feature>
<feature type="transmembrane region" description="Helical" evidence="10">
    <location>
        <begin position="508"/>
        <end position="529"/>
    </location>
</feature>
<dbReference type="InterPro" id="IPR036790">
    <property type="entry name" value="Frizzled_dom_sf"/>
</dbReference>
<dbReference type="GO" id="GO:0007166">
    <property type="term" value="P:cell surface receptor signaling pathway"/>
    <property type="evidence" value="ECO:0007669"/>
    <property type="project" value="InterPro"/>
</dbReference>
<evidence type="ECO:0000313" key="14">
    <source>
        <dbReference type="Proteomes" id="UP001344447"/>
    </source>
</evidence>
<evidence type="ECO:0000259" key="12">
    <source>
        <dbReference type="PROSITE" id="PS50261"/>
    </source>
</evidence>
<protein>
    <recommendedName>
        <fullName evidence="12">G-protein coupled receptors family 2 profile 2 domain-containing protein</fullName>
    </recommendedName>
</protein>
<dbReference type="PROSITE" id="PS50261">
    <property type="entry name" value="G_PROTEIN_RECEP_F2_4"/>
    <property type="match status" value="1"/>
</dbReference>
<evidence type="ECO:0000256" key="7">
    <source>
        <dbReference type="ARBA" id="ARBA00023170"/>
    </source>
</evidence>
<name>A0AAN7TKP8_9MYCE</name>
<keyword evidence="7" id="KW-0675">Receptor</keyword>
<evidence type="ECO:0000256" key="3">
    <source>
        <dbReference type="ARBA" id="ARBA00022692"/>
    </source>
</evidence>
<feature type="transmembrane region" description="Helical" evidence="10">
    <location>
        <begin position="410"/>
        <end position="433"/>
    </location>
</feature>